<protein>
    <recommendedName>
        <fullName evidence="4">Tetratricopeptide repeat protein</fullName>
    </recommendedName>
</protein>
<gene>
    <name evidence="2" type="ORF">ACPOL_5735</name>
</gene>
<dbReference type="NCBIfam" id="NF047558">
    <property type="entry name" value="TPR_END_plus"/>
    <property type="match status" value="1"/>
</dbReference>
<accession>A0A2Z5G7C7</accession>
<sequence length="163" mass="18645">MANQAHQQSLQAYQTGFQLMQEGKFDKARVVFEKLIATGPAEVLERCRVYLSVCQGKLQQTPRSFSSSEERYDYAISLLNTGDYDEARDHFEAILRNNPSADYAHYGLAALESMTGQTEECLEHLAKAIELSPRNRIQARTDSDFHDMIDDPRFTELLYPEMV</sequence>
<dbReference type="SMART" id="SM00028">
    <property type="entry name" value="TPR"/>
    <property type="match status" value="3"/>
</dbReference>
<evidence type="ECO:0000313" key="2">
    <source>
        <dbReference type="EMBL" id="AXC14981.1"/>
    </source>
</evidence>
<keyword evidence="3" id="KW-1185">Reference proteome</keyword>
<evidence type="ECO:0008006" key="4">
    <source>
        <dbReference type="Google" id="ProtNLM"/>
    </source>
</evidence>
<evidence type="ECO:0000256" key="1">
    <source>
        <dbReference type="PROSITE-ProRule" id="PRU00339"/>
    </source>
</evidence>
<feature type="repeat" description="TPR" evidence="1">
    <location>
        <begin position="102"/>
        <end position="135"/>
    </location>
</feature>
<dbReference type="SUPFAM" id="SSF48452">
    <property type="entry name" value="TPR-like"/>
    <property type="match status" value="1"/>
</dbReference>
<proteinExistence type="predicted"/>
<reference evidence="2 3" key="1">
    <citation type="journal article" date="2018" name="Front. Microbiol.">
        <title>Hydrolytic Capabilities as a Key to Environmental Success: Chitinolytic and Cellulolytic Acidobacteria From Acidic Sub-arctic Soils and Boreal Peatlands.</title>
        <authorList>
            <person name="Belova S.E."/>
            <person name="Ravin N.V."/>
            <person name="Pankratov T.A."/>
            <person name="Rakitin A.L."/>
            <person name="Ivanova A.A."/>
            <person name="Beletsky A.V."/>
            <person name="Mardanov A.V."/>
            <person name="Sinninghe Damste J.S."/>
            <person name="Dedysh S.N."/>
        </authorList>
    </citation>
    <scope>NUCLEOTIDE SEQUENCE [LARGE SCALE GENOMIC DNA]</scope>
    <source>
        <strain evidence="2 3">SBC82</strain>
    </source>
</reference>
<dbReference type="Pfam" id="PF13432">
    <property type="entry name" value="TPR_16"/>
    <property type="match status" value="1"/>
</dbReference>
<feature type="repeat" description="TPR" evidence="1">
    <location>
        <begin position="68"/>
        <end position="101"/>
    </location>
</feature>
<evidence type="ECO:0000313" key="3">
    <source>
        <dbReference type="Proteomes" id="UP000253606"/>
    </source>
</evidence>
<dbReference type="KEGG" id="abas:ACPOL_5735"/>
<dbReference type="RefSeq" id="WP_236657044.1">
    <property type="nucleotide sequence ID" value="NZ_CP030840.1"/>
</dbReference>
<dbReference type="EMBL" id="CP030840">
    <property type="protein sequence ID" value="AXC14981.1"/>
    <property type="molecule type" value="Genomic_DNA"/>
</dbReference>
<dbReference type="Proteomes" id="UP000253606">
    <property type="component" value="Chromosome"/>
</dbReference>
<dbReference type="InterPro" id="IPR011990">
    <property type="entry name" value="TPR-like_helical_dom_sf"/>
</dbReference>
<dbReference type="Gene3D" id="1.25.40.10">
    <property type="entry name" value="Tetratricopeptide repeat domain"/>
    <property type="match status" value="1"/>
</dbReference>
<keyword evidence="1" id="KW-0802">TPR repeat</keyword>
<dbReference type="InterPro" id="IPR019734">
    <property type="entry name" value="TPR_rpt"/>
</dbReference>
<name>A0A2Z5G7C7_9BACT</name>
<dbReference type="AlphaFoldDB" id="A0A2Z5G7C7"/>
<dbReference type="PROSITE" id="PS50005">
    <property type="entry name" value="TPR"/>
    <property type="match status" value="2"/>
</dbReference>
<organism evidence="2 3">
    <name type="scientific">Acidisarcina polymorpha</name>
    <dbReference type="NCBI Taxonomy" id="2211140"/>
    <lineage>
        <taxon>Bacteria</taxon>
        <taxon>Pseudomonadati</taxon>
        <taxon>Acidobacteriota</taxon>
        <taxon>Terriglobia</taxon>
        <taxon>Terriglobales</taxon>
        <taxon>Acidobacteriaceae</taxon>
        <taxon>Acidisarcina</taxon>
    </lineage>
</organism>